<protein>
    <submittedName>
        <fullName evidence="1">Uncharacterized protein</fullName>
    </submittedName>
</protein>
<dbReference type="Proteomes" id="UP000198820">
    <property type="component" value="Unassembled WGS sequence"/>
</dbReference>
<evidence type="ECO:0000313" key="1">
    <source>
        <dbReference type="EMBL" id="SEA28668.1"/>
    </source>
</evidence>
<reference evidence="1 2" key="1">
    <citation type="submission" date="2016-10" db="EMBL/GenBank/DDBJ databases">
        <authorList>
            <person name="de Groot N.N."/>
        </authorList>
    </citation>
    <scope>NUCLEOTIDE SEQUENCE [LARGE SCALE GENOMIC DNA]</scope>
    <source>
        <strain evidence="1 2">DSM 23581</strain>
    </source>
</reference>
<dbReference type="EMBL" id="FNQF01000004">
    <property type="protein sequence ID" value="SEA28668.1"/>
    <property type="molecule type" value="Genomic_DNA"/>
</dbReference>
<name>A0A1H3ZYE5_9FLAO</name>
<dbReference type="STRING" id="908615.SAMN05421540_104252"/>
<gene>
    <name evidence="1" type="ORF">SAMN05421540_104252</name>
</gene>
<accession>A0A1H3ZYE5</accession>
<dbReference type="AlphaFoldDB" id="A0A1H3ZYE5"/>
<sequence length="185" mass="21314">MKNSLTKIGILAFVIMFTLISCDKDEAKPIELVQEAEMFAMSIDLTSATGLKEKGIIVGTKAELMKAIEQNESGLRIIKESHKNNIFSIAPNEEIGDPFDPDACWNEIYTFYDMYYDVWLQEANENCQDKMVCITCPEEGSELYAMFVIENNCINEEEMVYDFHRFPFTPNDYESDQITTYIDKM</sequence>
<dbReference type="PROSITE" id="PS51257">
    <property type="entry name" value="PROKAR_LIPOPROTEIN"/>
    <property type="match status" value="1"/>
</dbReference>
<keyword evidence="2" id="KW-1185">Reference proteome</keyword>
<dbReference type="RefSeq" id="WP_093242104.1">
    <property type="nucleotide sequence ID" value="NZ_FNQF01000004.1"/>
</dbReference>
<proteinExistence type="predicted"/>
<organism evidence="1 2">
    <name type="scientific">Psychroflexus halocasei</name>
    <dbReference type="NCBI Taxonomy" id="908615"/>
    <lineage>
        <taxon>Bacteria</taxon>
        <taxon>Pseudomonadati</taxon>
        <taxon>Bacteroidota</taxon>
        <taxon>Flavobacteriia</taxon>
        <taxon>Flavobacteriales</taxon>
        <taxon>Flavobacteriaceae</taxon>
        <taxon>Psychroflexus</taxon>
    </lineage>
</organism>
<evidence type="ECO:0000313" key="2">
    <source>
        <dbReference type="Proteomes" id="UP000198820"/>
    </source>
</evidence>